<comment type="caution">
    <text evidence="2">The sequence shown here is derived from an EMBL/GenBank/DDBJ whole genome shotgun (WGS) entry which is preliminary data.</text>
</comment>
<protein>
    <submittedName>
        <fullName evidence="2">Uncharacterized protein</fullName>
    </submittedName>
</protein>
<reference evidence="2" key="1">
    <citation type="submission" date="2022-08" db="EMBL/GenBank/DDBJ databases">
        <title>Novel sulphate-reducing endosymbionts in the free-living metamonad Anaeramoeba.</title>
        <authorList>
            <person name="Jerlstrom-Hultqvist J."/>
            <person name="Cepicka I."/>
            <person name="Gallot-Lavallee L."/>
            <person name="Salas-Leiva D."/>
            <person name="Curtis B.A."/>
            <person name="Zahonova K."/>
            <person name="Pipaliya S."/>
            <person name="Dacks J."/>
            <person name="Roger A.J."/>
        </authorList>
    </citation>
    <scope>NUCLEOTIDE SEQUENCE</scope>
    <source>
        <strain evidence="2">Busselton2</strain>
    </source>
</reference>
<feature type="compositionally biased region" description="Low complexity" evidence="1">
    <location>
        <begin position="51"/>
        <end position="63"/>
    </location>
</feature>
<dbReference type="EMBL" id="JANTQA010000057">
    <property type="protein sequence ID" value="KAJ3429494.1"/>
    <property type="molecule type" value="Genomic_DNA"/>
</dbReference>
<gene>
    <name evidence="2" type="ORF">M0812_24846</name>
</gene>
<organism evidence="2 3">
    <name type="scientific">Anaeramoeba flamelloides</name>
    <dbReference type="NCBI Taxonomy" id="1746091"/>
    <lineage>
        <taxon>Eukaryota</taxon>
        <taxon>Metamonada</taxon>
        <taxon>Anaeramoebidae</taxon>
        <taxon>Anaeramoeba</taxon>
    </lineage>
</organism>
<dbReference type="AlphaFoldDB" id="A0AAV7YJ52"/>
<feature type="region of interest" description="Disordered" evidence="1">
    <location>
        <begin position="42"/>
        <end position="63"/>
    </location>
</feature>
<sequence length="547" mass="63988">MEWINFENFNKWLDNRPPDEWELINEEEFDIGFEDQTNMKFQKNGRKRSLSESSDQSLDSQDSNELIDQYPNFLIDTLQAIDGYGKNGTLTSNINNKYGFQMRSIESNLKSSNDDDHQIKIAKVENYIRCNSKKGSQVLKKKISPKERKNSHPRNPLKNKKKIVVMKYNTPDNKSVLDPKSYSGSLICKKTPIKNKSQSKKRNRKFKTSGKIISIEEKGLNGILLKVPKRMKKKNRIQPLPLKTDYQKIGSKDLLVNFLKQFQILSKQIISNKLFVLVNSAIYQLETCLKIKSKNILIRETSPLNIGNNFTSTRDDNILKNNDLMDTNIKQLKRNNTSLVKRNAPLIDTQQIKKNQKAERNEKIVTNVCELVIKDDPIFYGSLSVNSNFERRRTSSITSVMRGLGLIRDIPSSNKLSSKKSTELRKLIYFRKQSLAILSEPEKYFNYYSLLLLLKYDLKKYLIRELNYLETFTNLYRKKIIQLKNILEKNLKQRQPDQRKNTAPKKNPNNNHFELALNFLDENNNHQNNFISTEDNPFEIPYLFFEK</sequence>
<name>A0AAV7YJ52_9EUKA</name>
<evidence type="ECO:0000313" key="2">
    <source>
        <dbReference type="EMBL" id="KAJ3429494.1"/>
    </source>
</evidence>
<evidence type="ECO:0000313" key="3">
    <source>
        <dbReference type="Proteomes" id="UP001146793"/>
    </source>
</evidence>
<evidence type="ECO:0000256" key="1">
    <source>
        <dbReference type="SAM" id="MobiDB-lite"/>
    </source>
</evidence>
<feature type="region of interest" description="Disordered" evidence="1">
    <location>
        <begin position="135"/>
        <end position="156"/>
    </location>
</feature>
<dbReference type="Proteomes" id="UP001146793">
    <property type="component" value="Unassembled WGS sequence"/>
</dbReference>
<accession>A0AAV7YJ52</accession>
<proteinExistence type="predicted"/>